<dbReference type="InterPro" id="IPR001577">
    <property type="entry name" value="Peptidase_M8"/>
</dbReference>
<comment type="similarity">
    <text evidence="4 19">Belongs to the peptidase M8 family.</text>
</comment>
<evidence type="ECO:0000256" key="3">
    <source>
        <dbReference type="ARBA" id="ARBA00004370"/>
    </source>
</evidence>
<dbReference type="EMBL" id="JAFJZO010000028">
    <property type="protein sequence ID" value="KAG5500343.1"/>
    <property type="molecule type" value="Genomic_DNA"/>
</dbReference>
<dbReference type="KEGG" id="phet:94289515"/>
<dbReference type="GeneID" id="94289515"/>
<dbReference type="GO" id="GO:0046872">
    <property type="term" value="F:metal ion binding"/>
    <property type="evidence" value="ECO:0007669"/>
    <property type="project" value="UniProtKB-KW"/>
</dbReference>
<comment type="caution">
    <text evidence="20">The sequence shown here is derived from an EMBL/GenBank/DDBJ whole genome shotgun (WGS) entry which is preliminary data.</text>
</comment>
<keyword evidence="11" id="KW-0130">Cell adhesion</keyword>
<dbReference type="Gene3D" id="2.10.55.10">
    <property type="entry name" value="Leishmanolysin domain 3"/>
    <property type="match status" value="1"/>
</dbReference>
<evidence type="ECO:0000256" key="7">
    <source>
        <dbReference type="ARBA" id="ARBA00022723"/>
    </source>
</evidence>
<dbReference type="OrthoDB" id="262619at2759"/>
<keyword evidence="15" id="KW-1015">Disulfide bond</keyword>
<dbReference type="GO" id="GO:0004222">
    <property type="term" value="F:metalloendopeptidase activity"/>
    <property type="evidence" value="ECO:0007669"/>
    <property type="project" value="UniProtKB-UniRule"/>
</dbReference>
<keyword evidence="12 18" id="KW-0482">Metalloprotease</keyword>
<keyword evidence="8 19" id="KW-0732">Signal</keyword>
<evidence type="ECO:0000256" key="4">
    <source>
        <dbReference type="ARBA" id="ARBA00005860"/>
    </source>
</evidence>
<evidence type="ECO:0000256" key="9">
    <source>
        <dbReference type="ARBA" id="ARBA00022801"/>
    </source>
</evidence>
<comment type="function">
    <text evidence="2">Has an integral role during the infection of macrophages in the mammalian host.</text>
</comment>
<evidence type="ECO:0000313" key="21">
    <source>
        <dbReference type="Proteomes" id="UP000674318"/>
    </source>
</evidence>
<evidence type="ECO:0000256" key="1">
    <source>
        <dbReference type="ARBA" id="ARBA00001249"/>
    </source>
</evidence>
<feature type="signal peptide" evidence="19">
    <location>
        <begin position="1"/>
        <end position="17"/>
    </location>
</feature>
<dbReference type="Proteomes" id="UP000674318">
    <property type="component" value="Chromosome 28"/>
</dbReference>
<dbReference type="GO" id="GO:0006508">
    <property type="term" value="P:proteolysis"/>
    <property type="evidence" value="ECO:0007669"/>
    <property type="project" value="UniProtKB-KW"/>
</dbReference>
<evidence type="ECO:0000256" key="19">
    <source>
        <dbReference type="RuleBase" id="RU366077"/>
    </source>
</evidence>
<evidence type="ECO:0000256" key="6">
    <source>
        <dbReference type="ARBA" id="ARBA00022670"/>
    </source>
</evidence>
<dbReference type="GO" id="GO:0005737">
    <property type="term" value="C:cytoplasm"/>
    <property type="evidence" value="ECO:0007669"/>
    <property type="project" value="TreeGrafter"/>
</dbReference>
<keyword evidence="10 18" id="KW-0862">Zinc</keyword>
<dbReference type="Pfam" id="PF01457">
    <property type="entry name" value="Peptidase_M8"/>
    <property type="match status" value="1"/>
</dbReference>
<accession>A0A836IGU8</accession>
<evidence type="ECO:0000256" key="16">
    <source>
        <dbReference type="ARBA" id="ARBA00023180"/>
    </source>
</evidence>
<keyword evidence="7 18" id="KW-0479">Metal-binding</keyword>
<evidence type="ECO:0000256" key="13">
    <source>
        <dbReference type="ARBA" id="ARBA00023136"/>
    </source>
</evidence>
<dbReference type="GO" id="GO:0016020">
    <property type="term" value="C:membrane"/>
    <property type="evidence" value="ECO:0007669"/>
    <property type="project" value="UniProtKB-SubCell"/>
</dbReference>
<keyword evidence="21" id="KW-1185">Reference proteome</keyword>
<dbReference type="SUPFAM" id="SSF55486">
    <property type="entry name" value="Metalloproteases ('zincins'), catalytic domain"/>
    <property type="match status" value="1"/>
</dbReference>
<keyword evidence="9 19" id="KW-0378">Hydrolase</keyword>
<keyword evidence="6 19" id="KW-0645">Protease</keyword>
<evidence type="ECO:0000256" key="17">
    <source>
        <dbReference type="PIRSR" id="PIRSR601577-1"/>
    </source>
</evidence>
<dbReference type="PANTHER" id="PTHR10942:SF0">
    <property type="entry name" value="LEISHMANOLYSIN-LIKE PEPTIDASE"/>
    <property type="match status" value="1"/>
</dbReference>
<comment type="cofactor">
    <cofactor evidence="18 19">
        <name>Zn(2+)</name>
        <dbReference type="ChEBI" id="CHEBI:29105"/>
    </cofactor>
    <text evidence="18 19">Binds 1 zinc ion per subunit.</text>
</comment>
<reference evidence="20 21" key="1">
    <citation type="submission" date="2021-02" db="EMBL/GenBank/DDBJ databases">
        <title>Porcisia hertigi Genome sequencing and assembly.</title>
        <authorList>
            <person name="Almutairi H."/>
            <person name="Gatherer D."/>
        </authorList>
    </citation>
    <scope>NUCLEOTIDE SEQUENCE [LARGE SCALE GENOMIC DNA]</scope>
    <source>
        <strain evidence="20 21">C119</strain>
    </source>
</reference>
<keyword evidence="14" id="KW-0865">Zymogen</keyword>
<feature type="active site" evidence="17">
    <location>
        <position position="241"/>
    </location>
</feature>
<evidence type="ECO:0000256" key="2">
    <source>
        <dbReference type="ARBA" id="ARBA00003364"/>
    </source>
</evidence>
<comment type="subcellular location">
    <subcellularLocation>
        <location evidence="3">Membrane</location>
    </subcellularLocation>
</comment>
<feature type="chain" id="PRO_5033100935" description="Leishmanolysin" evidence="19">
    <location>
        <begin position="18"/>
        <end position="425"/>
    </location>
</feature>
<keyword evidence="13" id="KW-0472">Membrane</keyword>
<dbReference type="Gene3D" id="3.90.132.10">
    <property type="entry name" value="Leishmanolysin , domain 2"/>
    <property type="match status" value="1"/>
</dbReference>
<dbReference type="GO" id="GO:0007155">
    <property type="term" value="P:cell adhesion"/>
    <property type="evidence" value="ECO:0007669"/>
    <property type="project" value="UniProtKB-KW"/>
</dbReference>
<evidence type="ECO:0000256" key="15">
    <source>
        <dbReference type="ARBA" id="ARBA00023157"/>
    </source>
</evidence>
<dbReference type="PRINTS" id="PR00782">
    <property type="entry name" value="LSHMANOLYSIN"/>
</dbReference>
<evidence type="ECO:0000256" key="5">
    <source>
        <dbReference type="ARBA" id="ARBA00012397"/>
    </source>
</evidence>
<keyword evidence="16" id="KW-0325">Glycoprotein</keyword>
<dbReference type="PANTHER" id="PTHR10942">
    <property type="entry name" value="LEISHMANOLYSIN-LIKE PEPTIDASE"/>
    <property type="match status" value="1"/>
</dbReference>
<feature type="binding site" evidence="18">
    <location>
        <position position="244"/>
    </location>
    <ligand>
        <name>Zn(2+)</name>
        <dbReference type="ChEBI" id="CHEBI:29105"/>
        <note>catalytic</note>
    </ligand>
</feature>
<name>A0A836IGU8_9TRYP</name>
<evidence type="ECO:0000256" key="18">
    <source>
        <dbReference type="PIRSR" id="PIRSR601577-2"/>
    </source>
</evidence>
<sequence>MRGSVGCALVRAGLVAAAVVVLCAGGGAGGAGSAQVAAIDDGRRCGFDEMQARVMGTGVSLVSDVEVPTDGRAVVSAAARPWLPIRIAVFTDDISNASQHCTRAGQERPTFAGRTVTCTAEDVLTKAKRRTLLELLIPSAVQLHRERLSVQRESGNIVVSPHIKEQRFCGEFSIPASHMTTGVPDADFVLYVAAGPTSRFVAAWAMLCQSFVNGRPSVGVVNVSPMYISAEPATVRVIAHELLHALGFNVHKFIAHEMISLERLRGAEESPVITSENVVARVRAQYGCYMSAFMELEDQGMKGSPFSYWKRRNAKDDLMASVSGAGIYSAITIAAMEDMGYYRGNYSNAEPMAYGLNAGCGLATTKCVIDGVSQFPNMFCDSVQPPLVCSSDRRRLGRCSLLSHPSALPPLYRYFKNSKRGGEQL</sequence>
<dbReference type="FunFam" id="3.10.170.20:FF:000005">
    <property type="entry name" value="MSP-A1 surface protease homolog"/>
    <property type="match status" value="1"/>
</dbReference>
<protein>
    <recommendedName>
        <fullName evidence="5 19">Leishmanolysin</fullName>
        <ecNumber evidence="5 19">3.4.24.36</ecNumber>
    </recommendedName>
</protein>
<dbReference type="RefSeq" id="XP_067755677.1">
    <property type="nucleotide sequence ID" value="XM_067899438.1"/>
</dbReference>
<evidence type="ECO:0000313" key="20">
    <source>
        <dbReference type="EMBL" id="KAG5500343.1"/>
    </source>
</evidence>
<dbReference type="EC" id="3.4.24.36" evidence="5 19"/>
<dbReference type="Gene3D" id="3.10.170.20">
    <property type="match status" value="1"/>
</dbReference>
<feature type="binding site" evidence="18">
    <location>
        <position position="240"/>
    </location>
    <ligand>
        <name>Zn(2+)</name>
        <dbReference type="ChEBI" id="CHEBI:29105"/>
        <note>catalytic</note>
    </ligand>
</feature>
<evidence type="ECO:0000256" key="10">
    <source>
        <dbReference type="ARBA" id="ARBA00022833"/>
    </source>
</evidence>
<gene>
    <name evidence="20" type="ORF">JKF63_03435</name>
</gene>
<evidence type="ECO:0000256" key="11">
    <source>
        <dbReference type="ARBA" id="ARBA00022889"/>
    </source>
</evidence>
<proteinExistence type="inferred from homology"/>
<organism evidence="20 21">
    <name type="scientific">Porcisia hertigi</name>
    <dbReference type="NCBI Taxonomy" id="2761500"/>
    <lineage>
        <taxon>Eukaryota</taxon>
        <taxon>Discoba</taxon>
        <taxon>Euglenozoa</taxon>
        <taxon>Kinetoplastea</taxon>
        <taxon>Metakinetoplastina</taxon>
        <taxon>Trypanosomatida</taxon>
        <taxon>Trypanosomatidae</taxon>
        <taxon>Leishmaniinae</taxon>
        <taxon>Porcisia</taxon>
    </lineage>
</organism>
<evidence type="ECO:0000256" key="14">
    <source>
        <dbReference type="ARBA" id="ARBA00023145"/>
    </source>
</evidence>
<dbReference type="AlphaFoldDB" id="A0A836IGU8"/>
<evidence type="ECO:0000256" key="8">
    <source>
        <dbReference type="ARBA" id="ARBA00022729"/>
    </source>
</evidence>
<comment type="catalytic activity">
    <reaction evidence="1 19">
        <text>Preference for hydrophobic residues at P1 and P1' and basic residues at P2' and P3'. A model nonapeptide is cleaved at -Ala-Tyr-|-Leu-Lys-Lys-.</text>
        <dbReference type="EC" id="3.4.24.36"/>
    </reaction>
</comment>
<evidence type="ECO:0000256" key="12">
    <source>
        <dbReference type="ARBA" id="ARBA00023049"/>
    </source>
</evidence>